<proteinExistence type="predicted"/>
<dbReference type="InParanoid" id="D8U6A5"/>
<sequence length="332" mass="36210">MAKAFSPNPNICSNGSSKPPSKRHLLHISPRGYINSVRLMGSILQPERQGRCTSAIIHVPYATNHLDCIPVSLWPCNLTAYVPVLLLPLSREGGQDFVLEAWNEEAALLLGLHGAQVLVDGRLARDAVMGVTKVVANSIQLVDLSLPVTSYRGGQAGERRTAAPALDPQQVWRTHYTSSTQTLKALAAHFGVQPSTISRSLLPYAFQSSSPLHWRVLAEEVGLGPKDDLRLGDFMDLVTKYKEDVAAMYGEAKPGAAPPPMPTTAEGILKVKPIREWALAKPETDLAFYTVKQYEAQHGMPMLYEALRMAVVAEATQGVWNYQVEFGSGVEA</sequence>
<dbReference type="GeneID" id="9624173"/>
<gene>
    <name evidence="2" type="ORF">VOLCADRAFT_94983</name>
</gene>
<feature type="compositionally biased region" description="Polar residues" evidence="1">
    <location>
        <begin position="7"/>
        <end position="19"/>
    </location>
</feature>
<dbReference type="STRING" id="3068.D8U6A5"/>
<organism evidence="3">
    <name type="scientific">Volvox carteri f. nagariensis</name>
    <dbReference type="NCBI Taxonomy" id="3068"/>
    <lineage>
        <taxon>Eukaryota</taxon>
        <taxon>Viridiplantae</taxon>
        <taxon>Chlorophyta</taxon>
        <taxon>core chlorophytes</taxon>
        <taxon>Chlorophyceae</taxon>
        <taxon>CS clade</taxon>
        <taxon>Chlamydomonadales</taxon>
        <taxon>Volvocaceae</taxon>
        <taxon>Volvox</taxon>
    </lineage>
</organism>
<accession>D8U6A5</accession>
<evidence type="ECO:0000313" key="3">
    <source>
        <dbReference type="Proteomes" id="UP000001058"/>
    </source>
</evidence>
<dbReference type="KEGG" id="vcn:VOLCADRAFT_94983"/>
<dbReference type="RefSeq" id="XP_002954189.1">
    <property type="nucleotide sequence ID" value="XM_002954143.1"/>
</dbReference>
<keyword evidence="3" id="KW-1185">Reference proteome</keyword>
<evidence type="ECO:0000256" key="1">
    <source>
        <dbReference type="SAM" id="MobiDB-lite"/>
    </source>
</evidence>
<reference evidence="2 3" key="1">
    <citation type="journal article" date="2010" name="Science">
        <title>Genomic analysis of organismal complexity in the multicellular green alga Volvox carteri.</title>
        <authorList>
            <person name="Prochnik S.E."/>
            <person name="Umen J."/>
            <person name="Nedelcu A.M."/>
            <person name="Hallmann A."/>
            <person name="Miller S.M."/>
            <person name="Nishii I."/>
            <person name="Ferris P."/>
            <person name="Kuo A."/>
            <person name="Mitros T."/>
            <person name="Fritz-Laylin L.K."/>
            <person name="Hellsten U."/>
            <person name="Chapman J."/>
            <person name="Simakov O."/>
            <person name="Rensing S.A."/>
            <person name="Terry A."/>
            <person name="Pangilinan J."/>
            <person name="Kapitonov V."/>
            <person name="Jurka J."/>
            <person name="Salamov A."/>
            <person name="Shapiro H."/>
            <person name="Schmutz J."/>
            <person name="Grimwood J."/>
            <person name="Lindquist E."/>
            <person name="Lucas S."/>
            <person name="Grigoriev I.V."/>
            <person name="Schmitt R."/>
            <person name="Kirk D."/>
            <person name="Rokhsar D.S."/>
        </authorList>
    </citation>
    <scope>NUCLEOTIDE SEQUENCE [LARGE SCALE GENOMIC DNA]</scope>
    <source>
        <strain evidence="3">f. Nagariensis / Eve</strain>
    </source>
</reference>
<feature type="region of interest" description="Disordered" evidence="1">
    <location>
        <begin position="1"/>
        <end position="23"/>
    </location>
</feature>
<protein>
    <submittedName>
        <fullName evidence="2">Uncharacterized protein</fullName>
    </submittedName>
</protein>
<name>D8U6A5_VOLCA</name>
<dbReference type="EMBL" id="GL378362">
    <property type="protein sequence ID" value="EFJ44613.1"/>
    <property type="molecule type" value="Genomic_DNA"/>
</dbReference>
<dbReference type="AlphaFoldDB" id="D8U6A5"/>
<dbReference type="OrthoDB" id="542731at2759"/>
<evidence type="ECO:0000313" key="2">
    <source>
        <dbReference type="EMBL" id="EFJ44613.1"/>
    </source>
</evidence>
<dbReference type="Proteomes" id="UP000001058">
    <property type="component" value="Unassembled WGS sequence"/>
</dbReference>